<dbReference type="InterPro" id="IPR032816">
    <property type="entry name" value="VTT_dom"/>
</dbReference>
<evidence type="ECO:0000256" key="1">
    <source>
        <dbReference type="ARBA" id="ARBA00004651"/>
    </source>
</evidence>
<gene>
    <name evidence="8" type="ORF">KDK92_19430</name>
</gene>
<feature type="transmembrane region" description="Helical" evidence="6">
    <location>
        <begin position="199"/>
        <end position="217"/>
    </location>
</feature>
<evidence type="ECO:0000256" key="2">
    <source>
        <dbReference type="ARBA" id="ARBA00022475"/>
    </source>
</evidence>
<dbReference type="GO" id="GO:0005886">
    <property type="term" value="C:plasma membrane"/>
    <property type="evidence" value="ECO:0007669"/>
    <property type="project" value="UniProtKB-SubCell"/>
</dbReference>
<sequence>MKALKNLMITIAIIFLVILLYVFIQPFHIFVNSMVKALTSGNIIEVKEYIKSFGVWAPVISFLAMIVQSLAAPIPAFLITFSNAAIFGWLWGAVLSWCSSMAGAVICFLLARGFGRVFVEKMNGNGPVKDMEKFFEKHGKYAILIARLLPFISFDIVSYVAGITSISFWSFFIATGIGQLPATIIYSIAGNFLVGGMKYFVIGLSLIFALSVLIYWSRKMYNEKQVKLKDNE</sequence>
<dbReference type="RefSeq" id="WP_250861052.1">
    <property type="nucleotide sequence ID" value="NZ_JAGSOJ010000004.1"/>
</dbReference>
<dbReference type="EMBL" id="JAGSOJ010000004">
    <property type="protein sequence ID" value="MCM1991918.1"/>
    <property type="molecule type" value="Genomic_DNA"/>
</dbReference>
<evidence type="ECO:0000256" key="5">
    <source>
        <dbReference type="ARBA" id="ARBA00023136"/>
    </source>
</evidence>
<name>A0A9J6P714_9CLOT</name>
<dbReference type="PANTHER" id="PTHR12677">
    <property type="entry name" value="GOLGI APPARATUS MEMBRANE PROTEIN TVP38-RELATED"/>
    <property type="match status" value="1"/>
</dbReference>
<dbReference type="PANTHER" id="PTHR12677:SF59">
    <property type="entry name" value="GOLGI APPARATUS MEMBRANE PROTEIN TVP38-RELATED"/>
    <property type="match status" value="1"/>
</dbReference>
<evidence type="ECO:0000313" key="8">
    <source>
        <dbReference type="EMBL" id="MCM1991918.1"/>
    </source>
</evidence>
<keyword evidence="3 6" id="KW-0812">Transmembrane</keyword>
<comment type="subcellular location">
    <subcellularLocation>
        <location evidence="1 6">Cell membrane</location>
        <topology evidence="1 6">Multi-pass membrane protein</topology>
    </subcellularLocation>
</comment>
<feature type="transmembrane region" description="Helical" evidence="6">
    <location>
        <begin position="141"/>
        <end position="161"/>
    </location>
</feature>
<reference evidence="8" key="2">
    <citation type="submission" date="2021-04" db="EMBL/GenBank/DDBJ databases">
        <authorList>
            <person name="Dong X."/>
        </authorList>
    </citation>
    <scope>NUCLEOTIDE SEQUENCE</scope>
    <source>
        <strain evidence="8">ZWT</strain>
    </source>
</reference>
<evidence type="ECO:0000256" key="3">
    <source>
        <dbReference type="ARBA" id="ARBA00022692"/>
    </source>
</evidence>
<accession>A0A9J6P714</accession>
<feature type="domain" description="VTT" evidence="7">
    <location>
        <begin position="74"/>
        <end position="191"/>
    </location>
</feature>
<keyword evidence="5 6" id="KW-0472">Membrane</keyword>
<evidence type="ECO:0000256" key="4">
    <source>
        <dbReference type="ARBA" id="ARBA00022989"/>
    </source>
</evidence>
<feature type="transmembrane region" description="Helical" evidence="6">
    <location>
        <begin position="86"/>
        <end position="111"/>
    </location>
</feature>
<dbReference type="InterPro" id="IPR015414">
    <property type="entry name" value="TMEM64"/>
</dbReference>
<feature type="transmembrane region" description="Helical" evidence="6">
    <location>
        <begin position="168"/>
        <end position="193"/>
    </location>
</feature>
<keyword evidence="2 6" id="KW-1003">Cell membrane</keyword>
<keyword evidence="4 6" id="KW-1133">Transmembrane helix</keyword>
<organism evidence="8 9">
    <name type="scientific">Oceanirhabdus seepicola</name>
    <dbReference type="NCBI Taxonomy" id="2828781"/>
    <lineage>
        <taxon>Bacteria</taxon>
        <taxon>Bacillati</taxon>
        <taxon>Bacillota</taxon>
        <taxon>Clostridia</taxon>
        <taxon>Eubacteriales</taxon>
        <taxon>Clostridiaceae</taxon>
        <taxon>Oceanirhabdus</taxon>
    </lineage>
</organism>
<comment type="caution">
    <text evidence="8">The sequence shown here is derived from an EMBL/GenBank/DDBJ whole genome shotgun (WGS) entry which is preliminary data.</text>
</comment>
<keyword evidence="9" id="KW-1185">Reference proteome</keyword>
<proteinExistence type="inferred from homology"/>
<evidence type="ECO:0000256" key="6">
    <source>
        <dbReference type="RuleBase" id="RU366058"/>
    </source>
</evidence>
<feature type="transmembrane region" description="Helical" evidence="6">
    <location>
        <begin position="7"/>
        <end position="24"/>
    </location>
</feature>
<feature type="transmembrane region" description="Helical" evidence="6">
    <location>
        <begin position="55"/>
        <end position="79"/>
    </location>
</feature>
<comment type="similarity">
    <text evidence="6">Belongs to the TVP38/TMEM64 family.</text>
</comment>
<protein>
    <recommendedName>
        <fullName evidence="6">TVP38/TMEM64 family membrane protein</fullName>
    </recommendedName>
</protein>
<dbReference type="Proteomes" id="UP001056429">
    <property type="component" value="Unassembled WGS sequence"/>
</dbReference>
<evidence type="ECO:0000313" key="9">
    <source>
        <dbReference type="Proteomes" id="UP001056429"/>
    </source>
</evidence>
<evidence type="ECO:0000259" key="7">
    <source>
        <dbReference type="Pfam" id="PF09335"/>
    </source>
</evidence>
<dbReference type="AlphaFoldDB" id="A0A9J6P714"/>
<reference evidence="8" key="1">
    <citation type="journal article" date="2021" name="mSystems">
        <title>Bacteria and Archaea Synergistically Convert Glycine Betaine to Biogenic Methane in the Formosa Cold Seep of the South China Sea.</title>
        <authorList>
            <person name="Li L."/>
            <person name="Zhang W."/>
            <person name="Zhang S."/>
            <person name="Song L."/>
            <person name="Sun Q."/>
            <person name="Zhang H."/>
            <person name="Xiang H."/>
            <person name="Dong X."/>
        </authorList>
    </citation>
    <scope>NUCLEOTIDE SEQUENCE</scope>
    <source>
        <strain evidence="8">ZWT</strain>
    </source>
</reference>
<dbReference type="Pfam" id="PF09335">
    <property type="entry name" value="VTT_dom"/>
    <property type="match status" value="1"/>
</dbReference>